<sequence>MFSREYRDTQDSLYKVNMNMKKSLKAISLLLLAAMVWSCGSQAKQEEVTETTTKIEDDKIIVYQMFTRLFGNTNTNNKKWGTLEENGVGKLNDVSDKALKELKDLGTTHVWFTGVIEHGVCTDYTEFGIPLDDADVVKGRAGSPYAIKDYYDINPDLAKEVPNRMKEFEALIKRVHDNGMEVVVDFVPNHVARRYFSDAKPEGVEDLGASDDVTKGFDMNNNFYYIEGKPFKAPKGYEPLGGQPFPTSDGKFDENPAKVSGNGAVTDQPSVNDWFETVRLNYGVNHIADGSKHFGNKTTDIPSTWKKMTDILLFWASKGVDAFRCDMAEMVPVEFWHYGIAEVKKQYPDIRFIAEIYNPKEYRNYIHDGGFDYLYDKVGVYDTLRAVMEDRVGSSALNITQTHEDIKDIRGNMLNFLENHDEQRLASEFFAKDARMGIPGMTVSATLHTGPVMVYFGQEVGEPGKGDSGFNGDDGRTTIFDYWGVPEHQKWVNGGKFDGGQLSAEQKSLREFYKNLLHLCRSEEAVRVGELYDLQPANADNKEFDADRAYAFLRYTDNQKIMVVANFTSAEKTVKVQVPAEAIQAAKLSKTGKAKDLLFGNVAVDYNLEEGVELTLPAFGAVVLELK</sequence>
<proteinExistence type="predicted"/>
<keyword evidence="4" id="KW-1185">Reference proteome</keyword>
<dbReference type="GO" id="GO:0004556">
    <property type="term" value="F:alpha-amylase activity"/>
    <property type="evidence" value="ECO:0007669"/>
    <property type="project" value="TreeGrafter"/>
</dbReference>
<name>A0A315ZK07_SEDFL</name>
<evidence type="ECO:0000256" key="1">
    <source>
        <dbReference type="SAM" id="SignalP"/>
    </source>
</evidence>
<evidence type="ECO:0000259" key="2">
    <source>
        <dbReference type="SMART" id="SM00642"/>
    </source>
</evidence>
<keyword evidence="1" id="KW-0732">Signal</keyword>
<evidence type="ECO:0000313" key="4">
    <source>
        <dbReference type="Proteomes" id="UP000245535"/>
    </source>
</evidence>
<dbReference type="PANTHER" id="PTHR10357">
    <property type="entry name" value="ALPHA-AMYLASE FAMILY MEMBER"/>
    <property type="match status" value="1"/>
</dbReference>
<dbReference type="Proteomes" id="UP000245535">
    <property type="component" value="Unassembled WGS sequence"/>
</dbReference>
<dbReference type="InterPro" id="IPR017853">
    <property type="entry name" value="GH"/>
</dbReference>
<dbReference type="InterPro" id="IPR006047">
    <property type="entry name" value="GH13_cat_dom"/>
</dbReference>
<dbReference type="SUPFAM" id="SSF51445">
    <property type="entry name" value="(Trans)glycosidases"/>
    <property type="match status" value="1"/>
</dbReference>
<dbReference type="PANTHER" id="PTHR10357:SF205">
    <property type="entry name" value="O-GLYCOSYL HYDROLASE FAMILY 13"/>
    <property type="match status" value="1"/>
</dbReference>
<dbReference type="SUPFAM" id="SSF51011">
    <property type="entry name" value="Glycosyl hydrolase domain"/>
    <property type="match status" value="1"/>
</dbReference>
<protein>
    <submittedName>
        <fullName evidence="3">Glycosidase</fullName>
    </submittedName>
</protein>
<dbReference type="Pfam" id="PF02806">
    <property type="entry name" value="Alpha-amylase_C"/>
    <property type="match status" value="1"/>
</dbReference>
<dbReference type="Gene3D" id="2.60.40.1180">
    <property type="entry name" value="Golgi alpha-mannosidase II"/>
    <property type="match status" value="1"/>
</dbReference>
<comment type="caution">
    <text evidence="3">The sequence shown here is derived from an EMBL/GenBank/DDBJ whole genome shotgun (WGS) entry which is preliminary data.</text>
</comment>
<keyword evidence="3" id="KW-0378">Hydrolase</keyword>
<organism evidence="3 4">
    <name type="scientific">Sediminitomix flava</name>
    <dbReference type="NCBI Taxonomy" id="379075"/>
    <lineage>
        <taxon>Bacteria</taxon>
        <taxon>Pseudomonadati</taxon>
        <taxon>Bacteroidota</taxon>
        <taxon>Cytophagia</taxon>
        <taxon>Cytophagales</taxon>
        <taxon>Flammeovirgaceae</taxon>
        <taxon>Sediminitomix</taxon>
    </lineage>
</organism>
<feature type="signal peptide" evidence="1">
    <location>
        <begin position="1"/>
        <end position="43"/>
    </location>
</feature>
<dbReference type="CDD" id="cd11349">
    <property type="entry name" value="AmyAc_3"/>
    <property type="match status" value="1"/>
</dbReference>
<feature type="domain" description="Glycosyl hydrolase family 13 catalytic" evidence="2">
    <location>
        <begin position="64"/>
        <end position="520"/>
    </location>
</feature>
<feature type="chain" id="PRO_5016373949" evidence="1">
    <location>
        <begin position="44"/>
        <end position="627"/>
    </location>
</feature>
<dbReference type="AlphaFoldDB" id="A0A315ZK07"/>
<dbReference type="InterPro" id="IPR006048">
    <property type="entry name" value="A-amylase/branching_C"/>
</dbReference>
<reference evidence="3 4" key="1">
    <citation type="submission" date="2018-03" db="EMBL/GenBank/DDBJ databases">
        <title>Genomic Encyclopedia of Archaeal and Bacterial Type Strains, Phase II (KMG-II): from individual species to whole genera.</title>
        <authorList>
            <person name="Goeker M."/>
        </authorList>
    </citation>
    <scope>NUCLEOTIDE SEQUENCE [LARGE SCALE GENOMIC DNA]</scope>
    <source>
        <strain evidence="3 4">DSM 28229</strain>
    </source>
</reference>
<dbReference type="SMART" id="SM00642">
    <property type="entry name" value="Aamy"/>
    <property type="match status" value="1"/>
</dbReference>
<dbReference type="Gene3D" id="3.20.20.80">
    <property type="entry name" value="Glycosidases"/>
    <property type="match status" value="2"/>
</dbReference>
<dbReference type="EMBL" id="QGDO01000001">
    <property type="protein sequence ID" value="PWJ45024.1"/>
    <property type="molecule type" value="Genomic_DNA"/>
</dbReference>
<dbReference type="GO" id="GO:0009313">
    <property type="term" value="P:oligosaccharide catabolic process"/>
    <property type="evidence" value="ECO:0007669"/>
    <property type="project" value="TreeGrafter"/>
</dbReference>
<dbReference type="GO" id="GO:0043169">
    <property type="term" value="F:cation binding"/>
    <property type="evidence" value="ECO:0007669"/>
    <property type="project" value="InterPro"/>
</dbReference>
<gene>
    <name evidence="3" type="ORF">BC781_1011422</name>
</gene>
<accession>A0A315ZK07</accession>
<keyword evidence="3" id="KW-0326">Glycosidase</keyword>
<dbReference type="InterPro" id="IPR013780">
    <property type="entry name" value="Glyco_hydro_b"/>
</dbReference>
<evidence type="ECO:0000313" key="3">
    <source>
        <dbReference type="EMBL" id="PWJ45024.1"/>
    </source>
</evidence>
<dbReference type="Pfam" id="PF00128">
    <property type="entry name" value="Alpha-amylase"/>
    <property type="match status" value="1"/>
</dbReference>